<dbReference type="InterPro" id="IPR029033">
    <property type="entry name" value="His_PPase_superfam"/>
</dbReference>
<dbReference type="STRING" id="225359.A0A2S4PJI0"/>
<comment type="caution">
    <text evidence="4">The sequence shown here is derived from an EMBL/GenBank/DDBJ whole genome shotgun (WGS) entry which is preliminary data.</text>
</comment>
<name>A0A2S4PJI0_9PEZI</name>
<dbReference type="Proteomes" id="UP000237438">
    <property type="component" value="Unassembled WGS sequence"/>
</dbReference>
<gene>
    <name evidence="4" type="ORF">EPUL_006169</name>
</gene>
<dbReference type="PROSITE" id="PS00175">
    <property type="entry name" value="PG_MUTASE"/>
    <property type="match status" value="1"/>
</dbReference>
<dbReference type="CDD" id="cd07067">
    <property type="entry name" value="HP_PGM_like"/>
    <property type="match status" value="1"/>
</dbReference>
<dbReference type="InterPro" id="IPR051695">
    <property type="entry name" value="Phosphoglycerate_Mutase"/>
</dbReference>
<dbReference type="GO" id="GO:0043456">
    <property type="term" value="P:regulation of pentose-phosphate shunt"/>
    <property type="evidence" value="ECO:0007669"/>
    <property type="project" value="TreeGrafter"/>
</dbReference>
<dbReference type="GO" id="GO:0045820">
    <property type="term" value="P:negative regulation of glycolytic process"/>
    <property type="evidence" value="ECO:0007669"/>
    <property type="project" value="TreeGrafter"/>
</dbReference>
<evidence type="ECO:0000313" key="4">
    <source>
        <dbReference type="EMBL" id="POS82200.1"/>
    </source>
</evidence>
<reference evidence="4 5" key="1">
    <citation type="submission" date="2017-10" db="EMBL/GenBank/DDBJ databases">
        <title>Development of genomic resources for the powdery mildew, Erysiphe pulchra.</title>
        <authorList>
            <person name="Wadl P.A."/>
            <person name="Mack B.M."/>
            <person name="Moore G."/>
            <person name="Beltz S.B."/>
        </authorList>
    </citation>
    <scope>NUCLEOTIDE SEQUENCE [LARGE SCALE GENOMIC DNA]</scope>
    <source>
        <strain evidence="4">Cflorida</strain>
    </source>
</reference>
<dbReference type="SMART" id="SM00855">
    <property type="entry name" value="PGAM"/>
    <property type="match status" value="1"/>
</dbReference>
<dbReference type="AlphaFoldDB" id="A0A2S4PJI0"/>
<keyword evidence="5" id="KW-1185">Reference proteome</keyword>
<dbReference type="InterPro" id="IPR013078">
    <property type="entry name" value="His_Pase_superF_clade-1"/>
</dbReference>
<feature type="active site" description="Tele-phosphohistidine intermediate" evidence="2">
    <location>
        <position position="8"/>
    </location>
</feature>
<dbReference type="EMBL" id="PEDP01003684">
    <property type="protein sequence ID" value="POS82200.1"/>
    <property type="molecule type" value="Genomic_DNA"/>
</dbReference>
<evidence type="ECO:0000256" key="1">
    <source>
        <dbReference type="ARBA" id="ARBA00022801"/>
    </source>
</evidence>
<evidence type="ECO:0000256" key="2">
    <source>
        <dbReference type="PIRSR" id="PIRSR613078-1"/>
    </source>
</evidence>
<dbReference type="Gene3D" id="3.40.50.1240">
    <property type="entry name" value="Phosphoglycerate mutase-like"/>
    <property type="match status" value="1"/>
</dbReference>
<proteinExistence type="predicted"/>
<feature type="binding site" evidence="3">
    <location>
        <begin position="7"/>
        <end position="14"/>
    </location>
    <ligand>
        <name>substrate</name>
    </ligand>
</feature>
<evidence type="ECO:0008006" key="6">
    <source>
        <dbReference type="Google" id="ProtNLM"/>
    </source>
</evidence>
<feature type="active site" description="Proton donor/acceptor" evidence="2">
    <location>
        <position position="86"/>
    </location>
</feature>
<dbReference type="OrthoDB" id="354304at2759"/>
<dbReference type="Pfam" id="PF00300">
    <property type="entry name" value="His_Phos_1"/>
    <property type="match status" value="1"/>
</dbReference>
<feature type="binding site" evidence="3">
    <location>
        <position position="59"/>
    </location>
    <ligand>
        <name>substrate</name>
    </ligand>
</feature>
<dbReference type="PANTHER" id="PTHR46517">
    <property type="entry name" value="FRUCTOSE-2,6-BISPHOSPHATASE TIGAR"/>
    <property type="match status" value="1"/>
</dbReference>
<sequence>MKILLIRHGETVDNVAGIYAGTLDSSLTNHGLIQADRLGQFLQRNGYRIRQIFSSDLQRAFLTARAIEKYQHDYSPSIKCLKNLREQDFGSFEGRKISSRPITSKSIDNNFIDEKNSTTRKVESKRSLDARADNFIDNYLSSLPREETENDTFAVVSHGIFLGYLWRAILKRFSSSNIFIESDLSRNLTGLNLKYIGNWSNTGYLEFDITKERSIHVNSKPEHSSVSDTLPCQDAYDAGLQHTSGQDVDSYKSNNAKPCENSKTINDSIFKCQFLHFFIEVKSINSQDHLDGLQKLRGGTGNLKYDPSQNKIDKYFQKAKKKQRTL</sequence>
<evidence type="ECO:0000256" key="3">
    <source>
        <dbReference type="PIRSR" id="PIRSR613078-2"/>
    </source>
</evidence>
<organism evidence="4 5">
    <name type="scientific">Erysiphe pulchra</name>
    <dbReference type="NCBI Taxonomy" id="225359"/>
    <lineage>
        <taxon>Eukaryota</taxon>
        <taxon>Fungi</taxon>
        <taxon>Dikarya</taxon>
        <taxon>Ascomycota</taxon>
        <taxon>Pezizomycotina</taxon>
        <taxon>Leotiomycetes</taxon>
        <taxon>Erysiphales</taxon>
        <taxon>Erysiphaceae</taxon>
        <taxon>Erysiphe</taxon>
    </lineage>
</organism>
<accession>A0A2S4PJI0</accession>
<dbReference type="SUPFAM" id="SSF53254">
    <property type="entry name" value="Phosphoglycerate mutase-like"/>
    <property type="match status" value="1"/>
</dbReference>
<keyword evidence="1" id="KW-0378">Hydrolase</keyword>
<dbReference type="PANTHER" id="PTHR46517:SF1">
    <property type="entry name" value="FRUCTOSE-2,6-BISPHOSPHATASE TIGAR"/>
    <property type="match status" value="1"/>
</dbReference>
<evidence type="ECO:0000313" key="5">
    <source>
        <dbReference type="Proteomes" id="UP000237438"/>
    </source>
</evidence>
<dbReference type="GO" id="GO:0004331">
    <property type="term" value="F:fructose-2,6-bisphosphate 2-phosphatase activity"/>
    <property type="evidence" value="ECO:0007669"/>
    <property type="project" value="TreeGrafter"/>
</dbReference>
<protein>
    <recommendedName>
        <fullName evidence="6">Phosphoglycerate mutase-like protein</fullName>
    </recommendedName>
</protein>
<dbReference type="GO" id="GO:0005829">
    <property type="term" value="C:cytosol"/>
    <property type="evidence" value="ECO:0007669"/>
    <property type="project" value="TreeGrafter"/>
</dbReference>
<dbReference type="InterPro" id="IPR001345">
    <property type="entry name" value="PG/BPGM_mutase_AS"/>
</dbReference>